<dbReference type="Gene3D" id="3.40.50.1820">
    <property type="entry name" value="alpha/beta hydrolase"/>
    <property type="match status" value="1"/>
</dbReference>
<name>A0A6J4HJ17_9ACTN</name>
<dbReference type="PANTHER" id="PTHR13136:SF11">
    <property type="entry name" value="TESTIS-EXPRESSED PROTEIN 30"/>
    <property type="match status" value="1"/>
</dbReference>
<dbReference type="AlphaFoldDB" id="A0A6J4HJ17"/>
<dbReference type="PANTHER" id="PTHR13136">
    <property type="entry name" value="TESTIS DEVELOPMENT PROTEIN PRTD"/>
    <property type="match status" value="1"/>
</dbReference>
<evidence type="ECO:0000313" key="2">
    <source>
        <dbReference type="EMBL" id="CAA9223895.1"/>
    </source>
</evidence>
<dbReference type="InterPro" id="IPR046879">
    <property type="entry name" value="KANL3/Tex30_Abhydrolase"/>
</dbReference>
<dbReference type="EMBL" id="CADCSZ010000051">
    <property type="protein sequence ID" value="CAA9223895.1"/>
    <property type="molecule type" value="Genomic_DNA"/>
</dbReference>
<feature type="domain" description="KANL3/Tex30 alpha/beta hydrolase-like" evidence="1">
    <location>
        <begin position="4"/>
        <end position="174"/>
    </location>
</feature>
<evidence type="ECO:0000259" key="1">
    <source>
        <dbReference type="Pfam" id="PF20408"/>
    </source>
</evidence>
<organism evidence="2">
    <name type="scientific">uncultured Acidimicrobiales bacterium</name>
    <dbReference type="NCBI Taxonomy" id="310071"/>
    <lineage>
        <taxon>Bacteria</taxon>
        <taxon>Bacillati</taxon>
        <taxon>Actinomycetota</taxon>
        <taxon>Acidimicrobiia</taxon>
        <taxon>Acidimicrobiales</taxon>
        <taxon>environmental samples</taxon>
    </lineage>
</organism>
<dbReference type="InterPro" id="IPR029058">
    <property type="entry name" value="AB_hydrolase_fold"/>
</dbReference>
<sequence length="192" mass="19685">MPPAALLLAPGAGADRTQPQLVAVDDAVTALGWQVARMDFPYRLAGRRSPDRPAVLLEAVRAAAADLVERAGIPPGRLVLGGRSMGGRICSMAVADGLPALGLVLVSYPLHPPGRPDKQAGRTAHLPRLDLPCLFVSGTRDAFGTAVELEAATAAIPGQVTHVWLEGGAHGLGGRDGEVAQVIAGWAGSITS</sequence>
<dbReference type="SUPFAM" id="SSF53474">
    <property type="entry name" value="alpha/beta-Hydrolases"/>
    <property type="match status" value="1"/>
</dbReference>
<proteinExistence type="predicted"/>
<reference evidence="2" key="1">
    <citation type="submission" date="2020-02" db="EMBL/GenBank/DDBJ databases">
        <authorList>
            <person name="Meier V. D."/>
        </authorList>
    </citation>
    <scope>NUCLEOTIDE SEQUENCE</scope>
    <source>
        <strain evidence="2">AVDCRST_MAG76</strain>
    </source>
</reference>
<dbReference type="InterPro" id="IPR026555">
    <property type="entry name" value="NSL3/Tex30"/>
</dbReference>
<gene>
    <name evidence="2" type="ORF">AVDCRST_MAG76-858</name>
</gene>
<protein>
    <recommendedName>
        <fullName evidence="1">KANL3/Tex30 alpha/beta hydrolase-like domain-containing protein</fullName>
    </recommendedName>
</protein>
<dbReference type="Pfam" id="PF20408">
    <property type="entry name" value="Abhydrolase_11"/>
    <property type="match status" value="1"/>
</dbReference>
<accession>A0A6J4HJ17</accession>